<dbReference type="GO" id="GO:0051087">
    <property type="term" value="F:protein-folding chaperone binding"/>
    <property type="evidence" value="ECO:0007669"/>
    <property type="project" value="TreeGrafter"/>
</dbReference>
<feature type="region of interest" description="Disordered" evidence="7">
    <location>
        <begin position="831"/>
        <end position="857"/>
    </location>
</feature>
<dbReference type="GO" id="GO:0005765">
    <property type="term" value="C:lysosomal membrane"/>
    <property type="evidence" value="ECO:0007669"/>
    <property type="project" value="UniProtKB-SubCell"/>
</dbReference>
<keyword evidence="4" id="KW-0963">Cytoplasm</keyword>
<evidence type="ECO:0000256" key="4">
    <source>
        <dbReference type="ARBA" id="ARBA00022490"/>
    </source>
</evidence>
<keyword evidence="5" id="KW-0472">Membrane</keyword>
<evidence type="ECO:0000259" key="8">
    <source>
        <dbReference type="PROSITE" id="PS51836"/>
    </source>
</evidence>
<dbReference type="InterPro" id="IPR037545">
    <property type="entry name" value="DENN_FNIP1/2"/>
</dbReference>
<evidence type="ECO:0000256" key="3">
    <source>
        <dbReference type="ARBA" id="ARBA00007541"/>
    </source>
</evidence>
<evidence type="ECO:0000256" key="7">
    <source>
        <dbReference type="SAM" id="MobiDB-lite"/>
    </source>
</evidence>
<dbReference type="Pfam" id="PF14637">
    <property type="entry name" value="FNIP_M"/>
    <property type="match status" value="1"/>
</dbReference>
<dbReference type="Proteomes" id="UP000663832">
    <property type="component" value="Unassembled WGS sequence"/>
</dbReference>
<name>A0A816AGQ9_9BILA</name>
<feature type="compositionally biased region" description="Low complexity" evidence="7">
    <location>
        <begin position="14"/>
        <end position="41"/>
    </location>
</feature>
<feature type="region of interest" description="Disordered" evidence="7">
    <location>
        <begin position="536"/>
        <end position="556"/>
    </location>
</feature>
<comment type="caution">
    <text evidence="10">The sequence shown here is derived from an EMBL/GenBank/DDBJ whole genome shotgun (WGS) entry which is preliminary data.</text>
</comment>
<dbReference type="Pfam" id="PF14636">
    <property type="entry name" value="FNIP_N"/>
    <property type="match status" value="1"/>
</dbReference>
<feature type="region of interest" description="Disordered" evidence="7">
    <location>
        <begin position="79"/>
        <end position="127"/>
    </location>
</feature>
<comment type="subcellular location">
    <subcellularLocation>
        <location evidence="1">Cytoplasm</location>
    </subcellularLocation>
    <subcellularLocation>
        <location evidence="2">Lysosome membrane</location>
    </subcellularLocation>
</comment>
<dbReference type="InterPro" id="IPR028085">
    <property type="entry name" value="FNIP_mid_dom"/>
</dbReference>
<evidence type="ECO:0000256" key="1">
    <source>
        <dbReference type="ARBA" id="ARBA00004496"/>
    </source>
</evidence>
<dbReference type="Proteomes" id="UP000663877">
    <property type="component" value="Unassembled WGS sequence"/>
</dbReference>
<keyword evidence="6" id="KW-0458">Lysosome</keyword>
<dbReference type="EMBL" id="CAJNOI010000019">
    <property type="protein sequence ID" value="CAF0829552.1"/>
    <property type="molecule type" value="Genomic_DNA"/>
</dbReference>
<feature type="compositionally biased region" description="Low complexity" evidence="7">
    <location>
        <begin position="82"/>
        <end position="93"/>
    </location>
</feature>
<keyword evidence="11" id="KW-1185">Reference proteome</keyword>
<reference evidence="10" key="1">
    <citation type="submission" date="2021-02" db="EMBL/GenBank/DDBJ databases">
        <authorList>
            <person name="Nowell W R."/>
        </authorList>
    </citation>
    <scope>NUCLEOTIDE SEQUENCE</scope>
</reference>
<dbReference type="PANTHER" id="PTHR21634">
    <property type="entry name" value="RE13835P"/>
    <property type="match status" value="1"/>
</dbReference>
<evidence type="ECO:0000313" key="10">
    <source>
        <dbReference type="EMBL" id="CAF1597897.1"/>
    </source>
</evidence>
<dbReference type="PANTHER" id="PTHR21634:SF9">
    <property type="entry name" value="RE13835P"/>
    <property type="match status" value="1"/>
</dbReference>
<evidence type="ECO:0000256" key="5">
    <source>
        <dbReference type="ARBA" id="ARBA00023136"/>
    </source>
</evidence>
<evidence type="ECO:0000256" key="2">
    <source>
        <dbReference type="ARBA" id="ARBA00004656"/>
    </source>
</evidence>
<dbReference type="EMBL" id="CAJNOM010001203">
    <property type="protein sequence ID" value="CAF1597897.1"/>
    <property type="molecule type" value="Genomic_DNA"/>
</dbReference>
<organism evidence="10 11">
    <name type="scientific">Adineta steineri</name>
    <dbReference type="NCBI Taxonomy" id="433720"/>
    <lineage>
        <taxon>Eukaryota</taxon>
        <taxon>Metazoa</taxon>
        <taxon>Spiralia</taxon>
        <taxon>Gnathifera</taxon>
        <taxon>Rotifera</taxon>
        <taxon>Eurotatoria</taxon>
        <taxon>Bdelloidea</taxon>
        <taxon>Adinetida</taxon>
        <taxon>Adinetidae</taxon>
        <taxon>Adineta</taxon>
    </lineage>
</organism>
<dbReference type="OrthoDB" id="10051712at2759"/>
<gene>
    <name evidence="9" type="ORF">BJG266_LOCUS6712</name>
    <name evidence="10" type="ORF">QVE165_LOCUS52193</name>
</gene>
<evidence type="ECO:0000313" key="11">
    <source>
        <dbReference type="Proteomes" id="UP000663832"/>
    </source>
</evidence>
<dbReference type="InterPro" id="IPR028084">
    <property type="entry name" value="FNIP_N_dom"/>
</dbReference>
<dbReference type="Pfam" id="PF14638">
    <property type="entry name" value="FNIP_C"/>
    <property type="match status" value="1"/>
</dbReference>
<sequence>MNSILNRVFGKNPSSTSKKNATTGTASSSNSTPPLTPLDLPQWIPPDFNRDNIRLLVFSDSDDTGLQLIFDSKTLRVVPSTDNDNNINNKSSIATNSRTSLSGVPSSNYATGKPPVGPSSNSGARVNPAISRFTHKGKQYELRKFSNDIRNYADYIFGTMPLLFKGTGMKVHTSKSPLQIMMSRVFAVKLADRPDGIVNTSTTSEPDTAPVNPLNPFLPSHINRSLSSGVSAASSTISSIDILGEDLTNHKFGRLYRRWLKVANRAIKQNQRQPGRRHRRCIGIAFIVTFQQDELSKYKHFEEFFCTHAPLIENHFQKIMTAAEVNINERNSIAAALLDRLFTFKDDLYTLYTRPRLIYPAWYILTQEHLTMTKRRALAQQLCSIIDLFSTPKYGDFLNCVLSAVLSYQLSWLSTVSPSLIKSKQQVLFKAKADYTSSMQSFLQYSPLWGQLIDLFSAYSQPPYICRTVIVGTDSSLLNRLLYLMSFFIRPSYLTYKNPNPNLSDTTDEQNRSYKKVRLYIDELIASSTQIQDIEPYSPVHSIHDGDDDDDDEQNLEDDIDILSGDESNTNHNHTTSLNQPQEFYQLTYTSDDLESTSVEDNEISQLLNSLVIHIDQMIVNEQRTQIQSPTIHSRPTPSVTLPSPIQPVVNSLPTKILMSLPLFEPNHLGHESISLNNDYHLDLGLSLISSVTNSYSSDFILQAIETSNVNEIIRSICAQHTYDTTENGGIFLDGELIDTSITILINIDDISVNLYSSKHNDIARKQERTTLIQPIIEHVHLAKQLLPADFVLLNMEDSLQEIYFQALAILKYMKANNRSLYSQESVSSFGDSASTASITSGDTDDRHSRTTNHTVTDLPTQSLMNSVLTIESTYTTAIDNSSELVQNVIRKFQLQRSDYMFLKNILRVLETEQMQMIN</sequence>
<dbReference type="GO" id="GO:0042030">
    <property type="term" value="F:ATPase inhibitor activity"/>
    <property type="evidence" value="ECO:0007669"/>
    <property type="project" value="TreeGrafter"/>
</dbReference>
<dbReference type="InterPro" id="IPR028086">
    <property type="entry name" value="FNIP_C_dom"/>
</dbReference>
<dbReference type="PROSITE" id="PS51836">
    <property type="entry name" value="DENN_FNIP12"/>
    <property type="match status" value="1"/>
</dbReference>
<dbReference type="PRINTS" id="PR02073">
    <property type="entry name" value="FOLLICULNIP1"/>
</dbReference>
<feature type="compositionally biased region" description="Polar residues" evidence="7">
    <location>
        <begin position="94"/>
        <end position="110"/>
    </location>
</feature>
<feature type="domain" description="UDENN FNIP1/2-type" evidence="8">
    <location>
        <begin position="48"/>
        <end position="854"/>
    </location>
</feature>
<evidence type="ECO:0000256" key="6">
    <source>
        <dbReference type="ARBA" id="ARBA00023228"/>
    </source>
</evidence>
<dbReference type="AlphaFoldDB" id="A0A816AGQ9"/>
<comment type="similarity">
    <text evidence="3">Belongs to the FNIP family.</text>
</comment>
<feature type="compositionally biased region" description="Polar residues" evidence="7">
    <location>
        <begin position="831"/>
        <end position="842"/>
    </location>
</feature>
<feature type="compositionally biased region" description="Acidic residues" evidence="7">
    <location>
        <begin position="546"/>
        <end position="556"/>
    </location>
</feature>
<proteinExistence type="inferred from homology"/>
<evidence type="ECO:0000313" key="9">
    <source>
        <dbReference type="EMBL" id="CAF0829552.1"/>
    </source>
</evidence>
<dbReference type="InterPro" id="IPR026156">
    <property type="entry name" value="FNIP_fam"/>
</dbReference>
<accession>A0A816AGQ9</accession>
<protein>
    <recommendedName>
        <fullName evidence="8">UDENN FNIP1/2-type domain-containing protein</fullName>
    </recommendedName>
</protein>
<feature type="region of interest" description="Disordered" evidence="7">
    <location>
        <begin position="1"/>
        <end position="43"/>
    </location>
</feature>